<feature type="region of interest" description="Disordered" evidence="1">
    <location>
        <begin position="1"/>
        <end position="29"/>
    </location>
</feature>
<dbReference type="RefSeq" id="WP_032684230.1">
    <property type="nucleotide sequence ID" value="NZ_PHUM01000036.1"/>
</dbReference>
<dbReference type="Proteomes" id="UP000245582">
    <property type="component" value="Unassembled WGS sequence"/>
</dbReference>
<evidence type="ECO:0000313" key="3">
    <source>
        <dbReference type="Proteomes" id="UP000245582"/>
    </source>
</evidence>
<organism evidence="2 3">
    <name type="scientific">Bifidobacterium longum</name>
    <dbReference type="NCBI Taxonomy" id="216816"/>
    <lineage>
        <taxon>Bacteria</taxon>
        <taxon>Bacillati</taxon>
        <taxon>Actinomycetota</taxon>
        <taxon>Actinomycetes</taxon>
        <taxon>Bifidobacteriales</taxon>
        <taxon>Bifidobacteriaceae</taxon>
        <taxon>Bifidobacterium</taxon>
    </lineage>
</organism>
<feature type="non-terminal residue" evidence="2">
    <location>
        <position position="1"/>
    </location>
</feature>
<evidence type="ECO:0000313" key="2">
    <source>
        <dbReference type="EMBL" id="PWH07986.1"/>
    </source>
</evidence>
<dbReference type="EMBL" id="PHUM01000036">
    <property type="protein sequence ID" value="PWH07986.1"/>
    <property type="molecule type" value="Genomic_DNA"/>
</dbReference>
<proteinExistence type="predicted"/>
<accession>A0A2U2RQ64</accession>
<protein>
    <submittedName>
        <fullName evidence="2">Uncharacterized protein</fullName>
    </submittedName>
</protein>
<name>A0A2U2RQ64_BIFLN</name>
<comment type="caution">
    <text evidence="2">The sequence shown here is derived from an EMBL/GenBank/DDBJ whole genome shotgun (WGS) entry which is preliminary data.</text>
</comment>
<dbReference type="AlphaFoldDB" id="A0A2U2RQ64"/>
<evidence type="ECO:0000256" key="1">
    <source>
        <dbReference type="SAM" id="MobiDB-lite"/>
    </source>
</evidence>
<sequence>FPASPDGEAERRGASATVGARRPGPHTRETTTDLCYDAWIESATLNVLMPFSRWSCQGKQYDNCIATRRLIGARLASI</sequence>
<gene>
    <name evidence="2" type="ORF">CWE05_10830</name>
</gene>
<reference evidence="2 3" key="1">
    <citation type="submission" date="2017-11" db="EMBL/GenBank/DDBJ databases">
        <title>Draft genome sequence of Bifidobacterium longum UMA026, isolated from Holstein dairy cow feces.</title>
        <authorList>
            <person name="Albert K."/>
            <person name="Sela D.A."/>
        </authorList>
    </citation>
    <scope>NUCLEOTIDE SEQUENCE [LARGE SCALE GENOMIC DNA]</scope>
    <source>
        <strain evidence="2 3">UMA026</strain>
    </source>
</reference>